<protein>
    <submittedName>
        <fullName evidence="1">Rab-like protein</fullName>
    </submittedName>
</protein>
<evidence type="ECO:0000313" key="1">
    <source>
        <dbReference type="EMBL" id="JAP91253.1"/>
    </source>
</evidence>
<dbReference type="Pfam" id="PF00071">
    <property type="entry name" value="Ras"/>
    <property type="match status" value="1"/>
</dbReference>
<dbReference type="PRINTS" id="PR00449">
    <property type="entry name" value="RASTRNSFRMNG"/>
</dbReference>
<name>A0A146K2Z4_9EUKA</name>
<dbReference type="EMBL" id="GDID01005353">
    <property type="protein sequence ID" value="JAP91253.1"/>
    <property type="molecule type" value="Transcribed_RNA"/>
</dbReference>
<reference evidence="1" key="1">
    <citation type="submission" date="2015-07" db="EMBL/GenBank/DDBJ databases">
        <title>Adaptation to a free-living lifestyle via gene acquisitions in the diplomonad Trepomonas sp. PC1.</title>
        <authorList>
            <person name="Xu F."/>
            <person name="Jerlstrom-Hultqvist J."/>
            <person name="Kolisko M."/>
            <person name="Simpson A.G.B."/>
            <person name="Roger A.J."/>
            <person name="Svard S.G."/>
            <person name="Andersson J.O."/>
        </authorList>
    </citation>
    <scope>NUCLEOTIDE SEQUENCE</scope>
    <source>
        <strain evidence="1">PC1</strain>
    </source>
</reference>
<dbReference type="PROSITE" id="PS51419">
    <property type="entry name" value="RAB"/>
    <property type="match status" value="1"/>
</dbReference>
<proteinExistence type="predicted"/>
<dbReference type="AlphaFoldDB" id="A0A146K2Z4"/>
<sequence>AKKRSEGDCQIILIGNKKDLPCSVDKAELDKYCGQNDIKYFETSAKTGDGVLEVFEDVAMLASSREIAKEQFETIKTENIKTGCC</sequence>
<feature type="non-terminal residue" evidence="1">
    <location>
        <position position="85"/>
    </location>
</feature>
<dbReference type="GO" id="GO:0003924">
    <property type="term" value="F:GTPase activity"/>
    <property type="evidence" value="ECO:0007669"/>
    <property type="project" value="InterPro"/>
</dbReference>
<feature type="non-terminal residue" evidence="1">
    <location>
        <position position="1"/>
    </location>
</feature>
<dbReference type="GO" id="GO:0005525">
    <property type="term" value="F:GTP binding"/>
    <property type="evidence" value="ECO:0007669"/>
    <property type="project" value="InterPro"/>
</dbReference>
<accession>A0A146K2Z4</accession>
<organism evidence="1">
    <name type="scientific">Trepomonas sp. PC1</name>
    <dbReference type="NCBI Taxonomy" id="1076344"/>
    <lineage>
        <taxon>Eukaryota</taxon>
        <taxon>Metamonada</taxon>
        <taxon>Diplomonadida</taxon>
        <taxon>Hexamitidae</taxon>
        <taxon>Hexamitinae</taxon>
        <taxon>Trepomonas</taxon>
    </lineage>
</organism>
<dbReference type="InterPro" id="IPR027417">
    <property type="entry name" value="P-loop_NTPase"/>
</dbReference>
<gene>
    <name evidence="1" type="ORF">TPC1_17187</name>
</gene>
<dbReference type="InterPro" id="IPR001806">
    <property type="entry name" value="Small_GTPase"/>
</dbReference>
<dbReference type="Gene3D" id="3.40.50.300">
    <property type="entry name" value="P-loop containing nucleotide triphosphate hydrolases"/>
    <property type="match status" value="1"/>
</dbReference>
<dbReference type="SUPFAM" id="SSF52540">
    <property type="entry name" value="P-loop containing nucleoside triphosphate hydrolases"/>
    <property type="match status" value="1"/>
</dbReference>